<keyword evidence="1" id="KW-1015">Disulfide bond</keyword>
<dbReference type="OrthoDB" id="6119243at2759"/>
<dbReference type="PANTHER" id="PTHR11675">
    <property type="entry name" value="N-ACETYLGALACTOSAMINYLTRANSFERASE"/>
    <property type="match status" value="1"/>
</dbReference>
<evidence type="ECO:0000256" key="1">
    <source>
        <dbReference type="ARBA" id="ARBA00023157"/>
    </source>
</evidence>
<keyword evidence="3" id="KW-0808">Transferase</keyword>
<proteinExistence type="predicted"/>
<keyword evidence="4" id="KW-1185">Reference proteome</keyword>
<dbReference type="InterPro" id="IPR029044">
    <property type="entry name" value="Nucleotide-diphossugar_trans"/>
</dbReference>
<evidence type="ECO:0000313" key="3">
    <source>
        <dbReference type="EMBL" id="TNN78045.1"/>
    </source>
</evidence>
<dbReference type="GO" id="GO:0005794">
    <property type="term" value="C:Golgi apparatus"/>
    <property type="evidence" value="ECO:0007669"/>
    <property type="project" value="TreeGrafter"/>
</dbReference>
<evidence type="ECO:0000256" key="2">
    <source>
        <dbReference type="SAM" id="MobiDB-lite"/>
    </source>
</evidence>
<dbReference type="GO" id="GO:0004653">
    <property type="term" value="F:polypeptide N-acetylgalactosaminyltransferase activity"/>
    <property type="evidence" value="ECO:0007669"/>
    <property type="project" value="TreeGrafter"/>
</dbReference>
<feature type="region of interest" description="Disordered" evidence="2">
    <location>
        <begin position="304"/>
        <end position="328"/>
    </location>
</feature>
<protein>
    <submittedName>
        <fullName evidence="3">Polypeptide N-acetylgalactosaminyltransferase 10</fullName>
    </submittedName>
</protein>
<name>A0A4Z2IJS0_9TELE</name>
<comment type="caution">
    <text evidence="3">The sequence shown here is derived from an EMBL/GenBank/DDBJ whole genome shotgun (WGS) entry which is preliminary data.</text>
</comment>
<dbReference type="EMBL" id="SRLO01000077">
    <property type="protein sequence ID" value="TNN78045.1"/>
    <property type="molecule type" value="Genomic_DNA"/>
</dbReference>
<dbReference type="Gene3D" id="2.80.10.50">
    <property type="match status" value="1"/>
</dbReference>
<evidence type="ECO:0000313" key="4">
    <source>
        <dbReference type="Proteomes" id="UP000314294"/>
    </source>
</evidence>
<reference evidence="3 4" key="1">
    <citation type="submission" date="2019-03" db="EMBL/GenBank/DDBJ databases">
        <title>First draft genome of Liparis tanakae, snailfish: a comprehensive survey of snailfish specific genes.</title>
        <authorList>
            <person name="Kim W."/>
            <person name="Song I."/>
            <person name="Jeong J.-H."/>
            <person name="Kim D."/>
            <person name="Kim S."/>
            <person name="Ryu S."/>
            <person name="Song J.Y."/>
            <person name="Lee S.K."/>
        </authorList>
    </citation>
    <scope>NUCLEOTIDE SEQUENCE [LARGE SCALE GENOMIC DNA]</scope>
    <source>
        <tissue evidence="3">Muscle</tissue>
    </source>
</reference>
<accession>A0A4Z2IJS0</accession>
<dbReference type="GO" id="GO:0006493">
    <property type="term" value="P:protein O-linked glycosylation"/>
    <property type="evidence" value="ECO:0007669"/>
    <property type="project" value="TreeGrafter"/>
</dbReference>
<dbReference type="PANTHER" id="PTHR11675:SF41">
    <property type="entry name" value="POLYPEPTIDE N-ACETYLGALACTOSAMINYLTRANSFERASE 10"/>
    <property type="match status" value="1"/>
</dbReference>
<dbReference type="Proteomes" id="UP000314294">
    <property type="component" value="Unassembled WGS sequence"/>
</dbReference>
<dbReference type="Gene3D" id="3.90.550.10">
    <property type="entry name" value="Spore Coat Polysaccharide Biosynthesis Protein SpsA, Chain A"/>
    <property type="match status" value="2"/>
</dbReference>
<dbReference type="InterPro" id="IPR035992">
    <property type="entry name" value="Ricin_B-like_lectins"/>
</dbReference>
<sequence>MVGACRGGEPGCRCASEEDESRPGLNLLRVISSALCLLEKREDMGEGEVFGKSRSKPPQGIEERMHLGYLTPYTKPSKAIFGIAEEAERRAKKSGSVAPHVSHAVWCTVWMCGGLMEDAPCSRVGHIYRKYVPYKFPGGVSLARSRSGVALASLWFRSSLALASLWPHSGLALASLWRRSGLCGVRLFPSSNPPPRLLQNLKRVAEVWMDEFAEFLYRRRPEYRHLSAGDVSAQKELRSRLGCRSFSWYMSQVAWDLPQHYPMVEPPAAAWGEVRSVASGLCMESKHVVSGSPVRLESCVKGRGEGSWSHGQEPEKDPNYGTCLTPTG</sequence>
<gene>
    <name evidence="3" type="primary">GALNT10</name>
    <name evidence="3" type="ORF">EYF80_011799</name>
</gene>
<dbReference type="SUPFAM" id="SSF50370">
    <property type="entry name" value="Ricin B-like lectins"/>
    <property type="match status" value="1"/>
</dbReference>
<dbReference type="AlphaFoldDB" id="A0A4Z2IJS0"/>
<organism evidence="3 4">
    <name type="scientific">Liparis tanakae</name>
    <name type="common">Tanaka's snailfish</name>
    <dbReference type="NCBI Taxonomy" id="230148"/>
    <lineage>
        <taxon>Eukaryota</taxon>
        <taxon>Metazoa</taxon>
        <taxon>Chordata</taxon>
        <taxon>Craniata</taxon>
        <taxon>Vertebrata</taxon>
        <taxon>Euteleostomi</taxon>
        <taxon>Actinopterygii</taxon>
        <taxon>Neopterygii</taxon>
        <taxon>Teleostei</taxon>
        <taxon>Neoteleostei</taxon>
        <taxon>Acanthomorphata</taxon>
        <taxon>Eupercaria</taxon>
        <taxon>Perciformes</taxon>
        <taxon>Cottioidei</taxon>
        <taxon>Cottales</taxon>
        <taxon>Liparidae</taxon>
        <taxon>Liparis</taxon>
    </lineage>
</organism>